<dbReference type="Pfam" id="PF00107">
    <property type="entry name" value="ADH_zinc_N"/>
    <property type="match status" value="1"/>
</dbReference>
<keyword evidence="5" id="KW-0520">NAD</keyword>
<accession>A0A8H9IQ46</accession>
<dbReference type="GO" id="GO:0051903">
    <property type="term" value="F:S-(hydroxymethyl)glutathione dehydrogenase [NAD(P)+] activity"/>
    <property type="evidence" value="ECO:0007669"/>
    <property type="project" value="TreeGrafter"/>
</dbReference>
<name>A0A8H9IQ46_9PSEU</name>
<dbReference type="InterPro" id="IPR013154">
    <property type="entry name" value="ADH-like_N"/>
</dbReference>
<dbReference type="OrthoDB" id="3265141at2"/>
<evidence type="ECO:0000313" key="9">
    <source>
        <dbReference type="Proteomes" id="UP000658656"/>
    </source>
</evidence>
<evidence type="ECO:0000313" key="8">
    <source>
        <dbReference type="EMBL" id="GHF35924.1"/>
    </source>
</evidence>
<comment type="similarity">
    <text evidence="1 6">Belongs to the zinc-containing alcohol dehydrogenase family.</text>
</comment>
<evidence type="ECO:0000256" key="4">
    <source>
        <dbReference type="ARBA" id="ARBA00023002"/>
    </source>
</evidence>
<dbReference type="Pfam" id="PF08240">
    <property type="entry name" value="ADH_N"/>
    <property type="match status" value="1"/>
</dbReference>
<dbReference type="PROSITE" id="PS00059">
    <property type="entry name" value="ADH_ZINC"/>
    <property type="match status" value="1"/>
</dbReference>
<dbReference type="InterPro" id="IPR036291">
    <property type="entry name" value="NAD(P)-bd_dom_sf"/>
</dbReference>
<reference evidence="8" key="1">
    <citation type="journal article" date="2014" name="Int. J. Syst. Evol. Microbiol.">
        <title>Complete genome sequence of Corynebacterium casei LMG S-19264T (=DSM 44701T), isolated from a smear-ripened cheese.</title>
        <authorList>
            <consortium name="US DOE Joint Genome Institute (JGI-PGF)"/>
            <person name="Walter F."/>
            <person name="Albersmeier A."/>
            <person name="Kalinowski J."/>
            <person name="Ruckert C."/>
        </authorList>
    </citation>
    <scope>NUCLEOTIDE SEQUENCE</scope>
    <source>
        <strain evidence="8">CGMCC 4.7679</strain>
    </source>
</reference>
<reference evidence="8" key="2">
    <citation type="submission" date="2020-09" db="EMBL/GenBank/DDBJ databases">
        <authorList>
            <person name="Sun Q."/>
            <person name="Zhou Y."/>
        </authorList>
    </citation>
    <scope>NUCLEOTIDE SEQUENCE</scope>
    <source>
        <strain evidence="8">CGMCC 4.7679</strain>
    </source>
</reference>
<sequence>MKVPAAVLWERNSPWKVEEIELGEPGPGEVLVQLKASGICHSDDHGVTGDIPMPLPQVGGHEGAGVVLEVGEGVSRVRPGDHVVLSAIPACGNCRWCISGRANLCDLGRRAVAPAAGEQVPSRRAGEQTLSALCQLGTFASHAVVSELQAVRIDDDVPLDVAALIGCGVTTGVLGAIRVAEVLPGDVVVVQGVGGIGINAVQGARIAGASTIVAVDPVERKRNWALEFGATHVAADMDEATALVADLTRGVMADKAILCVGVAHGEHLGPLVGIISKGGRVVVTSITPVTETAMTFSLFDFAMSNKELRGHVYGAANPVADFPRIIEMYRRGQLRLDELITTRYPLSEVNAGFADMHGGRNLRGLLEL</sequence>
<dbReference type="PANTHER" id="PTHR43880">
    <property type="entry name" value="ALCOHOL DEHYDROGENASE"/>
    <property type="match status" value="1"/>
</dbReference>
<dbReference type="Proteomes" id="UP000658656">
    <property type="component" value="Unassembled WGS sequence"/>
</dbReference>
<dbReference type="AlphaFoldDB" id="A0A8H9IQ46"/>
<keyword evidence="4" id="KW-0560">Oxidoreductase</keyword>
<dbReference type="GO" id="GO:0046294">
    <property type="term" value="P:formaldehyde catabolic process"/>
    <property type="evidence" value="ECO:0007669"/>
    <property type="project" value="TreeGrafter"/>
</dbReference>
<feature type="domain" description="Enoyl reductase (ER)" evidence="7">
    <location>
        <begin position="13"/>
        <end position="362"/>
    </location>
</feature>
<dbReference type="EMBL" id="BNAV01000001">
    <property type="protein sequence ID" value="GHF35924.1"/>
    <property type="molecule type" value="Genomic_DNA"/>
</dbReference>
<dbReference type="InterPro" id="IPR013149">
    <property type="entry name" value="ADH-like_C"/>
</dbReference>
<dbReference type="InterPro" id="IPR020843">
    <property type="entry name" value="ER"/>
</dbReference>
<keyword evidence="9" id="KW-1185">Reference proteome</keyword>
<comment type="caution">
    <text evidence="8">The sequence shown here is derived from an EMBL/GenBank/DDBJ whole genome shotgun (WGS) entry which is preliminary data.</text>
</comment>
<dbReference type="GO" id="GO:0005829">
    <property type="term" value="C:cytosol"/>
    <property type="evidence" value="ECO:0007669"/>
    <property type="project" value="TreeGrafter"/>
</dbReference>
<dbReference type="InterPro" id="IPR011032">
    <property type="entry name" value="GroES-like_sf"/>
</dbReference>
<dbReference type="SUPFAM" id="SSF51735">
    <property type="entry name" value="NAD(P)-binding Rossmann-fold domains"/>
    <property type="match status" value="1"/>
</dbReference>
<keyword evidence="3 6" id="KW-0862">Zinc</keyword>
<evidence type="ECO:0000256" key="1">
    <source>
        <dbReference type="ARBA" id="ARBA00008072"/>
    </source>
</evidence>
<dbReference type="GO" id="GO:0008270">
    <property type="term" value="F:zinc ion binding"/>
    <property type="evidence" value="ECO:0007669"/>
    <property type="project" value="InterPro"/>
</dbReference>
<gene>
    <name evidence="8" type="ORF">GCM10017566_06160</name>
</gene>
<protein>
    <submittedName>
        <fullName evidence="8">Putative zinc-type alcohol dehydrogenase AdhD</fullName>
    </submittedName>
</protein>
<dbReference type="InterPro" id="IPR023921">
    <property type="entry name" value="ADH_Zn_actinomycetes"/>
</dbReference>
<organism evidence="8 9">
    <name type="scientific">Amycolatopsis bartoniae</name>
    <dbReference type="NCBI Taxonomy" id="941986"/>
    <lineage>
        <taxon>Bacteria</taxon>
        <taxon>Bacillati</taxon>
        <taxon>Actinomycetota</taxon>
        <taxon>Actinomycetes</taxon>
        <taxon>Pseudonocardiales</taxon>
        <taxon>Pseudonocardiaceae</taxon>
        <taxon>Amycolatopsis</taxon>
    </lineage>
</organism>
<evidence type="ECO:0000256" key="6">
    <source>
        <dbReference type="RuleBase" id="RU361277"/>
    </source>
</evidence>
<dbReference type="CDD" id="cd08279">
    <property type="entry name" value="Zn_ADH_class_III"/>
    <property type="match status" value="1"/>
</dbReference>
<evidence type="ECO:0000259" key="7">
    <source>
        <dbReference type="SMART" id="SM00829"/>
    </source>
</evidence>
<dbReference type="InterPro" id="IPR002328">
    <property type="entry name" value="ADH_Zn_CS"/>
</dbReference>
<evidence type="ECO:0000256" key="3">
    <source>
        <dbReference type="ARBA" id="ARBA00022833"/>
    </source>
</evidence>
<evidence type="ECO:0000256" key="2">
    <source>
        <dbReference type="ARBA" id="ARBA00022723"/>
    </source>
</evidence>
<dbReference type="PANTHER" id="PTHR43880:SF12">
    <property type="entry name" value="ALCOHOL DEHYDROGENASE CLASS-3"/>
    <property type="match status" value="1"/>
</dbReference>
<comment type="cofactor">
    <cofactor evidence="6">
        <name>Zn(2+)</name>
        <dbReference type="ChEBI" id="CHEBI:29105"/>
    </cofactor>
</comment>
<dbReference type="SUPFAM" id="SSF50129">
    <property type="entry name" value="GroES-like"/>
    <property type="match status" value="2"/>
</dbReference>
<dbReference type="Gene3D" id="3.90.180.10">
    <property type="entry name" value="Medium-chain alcohol dehydrogenases, catalytic domain"/>
    <property type="match status" value="1"/>
</dbReference>
<proteinExistence type="inferred from homology"/>
<dbReference type="RefSeq" id="WP_145934826.1">
    <property type="nucleotide sequence ID" value="NZ_BNAV01000001.1"/>
</dbReference>
<dbReference type="SMART" id="SM00829">
    <property type="entry name" value="PKS_ER"/>
    <property type="match status" value="1"/>
</dbReference>
<dbReference type="NCBIfam" id="TIGR03989">
    <property type="entry name" value="Rxyl_3153"/>
    <property type="match status" value="1"/>
</dbReference>
<dbReference type="Gene3D" id="3.40.50.720">
    <property type="entry name" value="NAD(P)-binding Rossmann-like Domain"/>
    <property type="match status" value="1"/>
</dbReference>
<evidence type="ECO:0000256" key="5">
    <source>
        <dbReference type="ARBA" id="ARBA00023027"/>
    </source>
</evidence>
<keyword evidence="2 6" id="KW-0479">Metal-binding</keyword>